<keyword evidence="3" id="KW-1185">Reference proteome</keyword>
<reference evidence="2 3" key="1">
    <citation type="submission" date="2021-07" db="EMBL/GenBank/DDBJ databases">
        <title>Karlodiniumbacter phycospheric gen. nov., sp. nov., a phycosphere bacterium isolated from karlodinium veneficum.</title>
        <authorList>
            <person name="Peng Y."/>
            <person name="Jiang L."/>
            <person name="Lee J."/>
        </authorList>
    </citation>
    <scope>NUCLEOTIDE SEQUENCE [LARGE SCALE GENOMIC DNA]</scope>
    <source>
        <strain evidence="2 3">N5</strain>
    </source>
</reference>
<sequence length="124" mass="13127">MTISTKAIFAALVVALTPAVASAQSHSGVIFSPLPIAGGVAQNPTGGTQWNPQPLPGGHTVPVQGHDCGAAHAYYWIGQNITHAPVPANVRVIWPHTVVTYDYRPYRLNLATDDRGTVLRAYCG</sequence>
<dbReference type="EMBL" id="JAIMBW010000001">
    <property type="protein sequence ID" value="MBY4894129.1"/>
    <property type="molecule type" value="Genomic_DNA"/>
</dbReference>
<name>A0ABS7MVJ6_9RHOB</name>
<comment type="caution">
    <text evidence="2">The sequence shown here is derived from an EMBL/GenBank/DDBJ whole genome shotgun (WGS) entry which is preliminary data.</text>
</comment>
<dbReference type="Proteomes" id="UP000693972">
    <property type="component" value="Unassembled WGS sequence"/>
</dbReference>
<evidence type="ECO:0000256" key="1">
    <source>
        <dbReference type="SAM" id="SignalP"/>
    </source>
</evidence>
<evidence type="ECO:0008006" key="4">
    <source>
        <dbReference type="Google" id="ProtNLM"/>
    </source>
</evidence>
<feature type="chain" id="PRO_5046072552" description="Peptidase inhibitor I78 family protein" evidence="1">
    <location>
        <begin position="24"/>
        <end position="124"/>
    </location>
</feature>
<organism evidence="2 3">
    <name type="scientific">Gymnodinialimonas phycosphaerae</name>
    <dbReference type="NCBI Taxonomy" id="2841589"/>
    <lineage>
        <taxon>Bacteria</taxon>
        <taxon>Pseudomonadati</taxon>
        <taxon>Pseudomonadota</taxon>
        <taxon>Alphaproteobacteria</taxon>
        <taxon>Rhodobacterales</taxon>
        <taxon>Paracoccaceae</taxon>
        <taxon>Gymnodinialimonas</taxon>
    </lineage>
</organism>
<dbReference type="InterPro" id="IPR021719">
    <property type="entry name" value="Prot_inh_I78"/>
</dbReference>
<protein>
    <recommendedName>
        <fullName evidence="4">Peptidase inhibitor I78 family protein</fullName>
    </recommendedName>
</protein>
<evidence type="ECO:0000313" key="2">
    <source>
        <dbReference type="EMBL" id="MBY4894129.1"/>
    </source>
</evidence>
<feature type="signal peptide" evidence="1">
    <location>
        <begin position="1"/>
        <end position="23"/>
    </location>
</feature>
<keyword evidence="1" id="KW-0732">Signal</keyword>
<dbReference type="RefSeq" id="WP_257893738.1">
    <property type="nucleotide sequence ID" value="NZ_JAIMBW010000001.1"/>
</dbReference>
<dbReference type="Pfam" id="PF11720">
    <property type="entry name" value="Inhibitor_I78"/>
    <property type="match status" value="1"/>
</dbReference>
<proteinExistence type="predicted"/>
<dbReference type="Gene3D" id="3.30.10.10">
    <property type="entry name" value="Trypsin Inhibitor V, subunit A"/>
    <property type="match status" value="1"/>
</dbReference>
<gene>
    <name evidence="2" type="ORF">KUL25_15335</name>
</gene>
<evidence type="ECO:0000313" key="3">
    <source>
        <dbReference type="Proteomes" id="UP000693972"/>
    </source>
</evidence>
<accession>A0ABS7MVJ6</accession>